<dbReference type="EnsemblProtists" id="EOD17322">
    <property type="protein sequence ID" value="EOD17322"/>
    <property type="gene ID" value="EMIHUDRAFT_458990"/>
</dbReference>
<dbReference type="HOGENOM" id="CLU_024645_1_3_1"/>
<sequence length="394" mass="41271">MAAQSKAASSAQSKAAASSAVVSGGLFAGYVAIQLSTLLLASAAQQRDVQTRHVDSTAVTLSELVKLLISLVGIAATERVMLRGLLRAVRQSLLTPSLLRVALPALLYTVQNNVIYSSLARVDAVTFQITYQLKLAASVLASRLLLGKPVSVVLVLTLLPAVSAGPGFFSFLGVVLVQLSLRAEDEAALGGGAEDEQDEQAELLDEVAKGERRRSRAIGICGVLAACGCSGLAGAAMEALLKEERSSLPRRNLQVSAVSLLLATAHMLSSDAQRLWRGGTRCEGLSLSSTPTRFPLLEQQGSGGGVPWLGLLQGYSPLTYAMVCFDSTGGLLVSLLLKHASNSLKNFASPLGIILNCLIARYYSADPASRKPPPRQFLLGTALVLLALGTYSVA</sequence>
<evidence type="ECO:0000313" key="7">
    <source>
        <dbReference type="Proteomes" id="UP000013827"/>
    </source>
</evidence>
<accession>A0A0D3J1D7</accession>
<reference evidence="6" key="2">
    <citation type="submission" date="2024-10" db="UniProtKB">
        <authorList>
            <consortium name="EnsemblProtists"/>
        </authorList>
    </citation>
    <scope>IDENTIFICATION</scope>
</reference>
<proteinExistence type="predicted"/>
<dbReference type="eggNOG" id="KOG2234">
    <property type="taxonomic scope" value="Eukaryota"/>
</dbReference>
<evidence type="ECO:0000256" key="4">
    <source>
        <dbReference type="ARBA" id="ARBA00023136"/>
    </source>
</evidence>
<evidence type="ECO:0008006" key="8">
    <source>
        <dbReference type="Google" id="ProtNLM"/>
    </source>
</evidence>
<dbReference type="InterPro" id="IPR007271">
    <property type="entry name" value="Nuc_sug_transpt"/>
</dbReference>
<comment type="subcellular location">
    <subcellularLocation>
        <location evidence="1">Membrane</location>
        <topology evidence="1">Multi-pass membrane protein</topology>
    </subcellularLocation>
</comment>
<evidence type="ECO:0000256" key="1">
    <source>
        <dbReference type="ARBA" id="ARBA00004141"/>
    </source>
</evidence>
<dbReference type="RefSeq" id="XP_005769751.1">
    <property type="nucleotide sequence ID" value="XM_005769694.1"/>
</dbReference>
<keyword evidence="3 5" id="KW-1133">Transmembrane helix</keyword>
<dbReference type="Proteomes" id="UP000013827">
    <property type="component" value="Unassembled WGS sequence"/>
</dbReference>
<evidence type="ECO:0000256" key="2">
    <source>
        <dbReference type="ARBA" id="ARBA00022692"/>
    </source>
</evidence>
<dbReference type="AlphaFoldDB" id="A0A0D3J1D7"/>
<feature type="transmembrane region" description="Helical" evidence="5">
    <location>
        <begin position="21"/>
        <end position="44"/>
    </location>
</feature>
<keyword evidence="2 5" id="KW-0812">Transmembrane</keyword>
<dbReference type="GO" id="GO:0015165">
    <property type="term" value="F:pyrimidine nucleotide-sugar transmembrane transporter activity"/>
    <property type="evidence" value="ECO:0007669"/>
    <property type="project" value="InterPro"/>
</dbReference>
<reference evidence="7" key="1">
    <citation type="journal article" date="2013" name="Nature">
        <title>Pan genome of the phytoplankton Emiliania underpins its global distribution.</title>
        <authorList>
            <person name="Read B.A."/>
            <person name="Kegel J."/>
            <person name="Klute M.J."/>
            <person name="Kuo A."/>
            <person name="Lefebvre S.C."/>
            <person name="Maumus F."/>
            <person name="Mayer C."/>
            <person name="Miller J."/>
            <person name="Monier A."/>
            <person name="Salamov A."/>
            <person name="Young J."/>
            <person name="Aguilar M."/>
            <person name="Claverie J.M."/>
            <person name="Frickenhaus S."/>
            <person name="Gonzalez K."/>
            <person name="Herman E.K."/>
            <person name="Lin Y.C."/>
            <person name="Napier J."/>
            <person name="Ogata H."/>
            <person name="Sarno A.F."/>
            <person name="Shmutz J."/>
            <person name="Schroeder D."/>
            <person name="de Vargas C."/>
            <person name="Verret F."/>
            <person name="von Dassow P."/>
            <person name="Valentin K."/>
            <person name="Van de Peer Y."/>
            <person name="Wheeler G."/>
            <person name="Dacks J.B."/>
            <person name="Delwiche C.F."/>
            <person name="Dyhrman S.T."/>
            <person name="Glockner G."/>
            <person name="John U."/>
            <person name="Richards T."/>
            <person name="Worden A.Z."/>
            <person name="Zhang X."/>
            <person name="Grigoriev I.V."/>
            <person name="Allen A.E."/>
            <person name="Bidle K."/>
            <person name="Borodovsky M."/>
            <person name="Bowler C."/>
            <person name="Brownlee C."/>
            <person name="Cock J.M."/>
            <person name="Elias M."/>
            <person name="Gladyshev V.N."/>
            <person name="Groth M."/>
            <person name="Guda C."/>
            <person name="Hadaegh A."/>
            <person name="Iglesias-Rodriguez M.D."/>
            <person name="Jenkins J."/>
            <person name="Jones B.M."/>
            <person name="Lawson T."/>
            <person name="Leese F."/>
            <person name="Lindquist E."/>
            <person name="Lobanov A."/>
            <person name="Lomsadze A."/>
            <person name="Malik S.B."/>
            <person name="Marsh M.E."/>
            <person name="Mackinder L."/>
            <person name="Mock T."/>
            <person name="Mueller-Roeber B."/>
            <person name="Pagarete A."/>
            <person name="Parker M."/>
            <person name="Probert I."/>
            <person name="Quesneville H."/>
            <person name="Raines C."/>
            <person name="Rensing S.A."/>
            <person name="Riano-Pachon D.M."/>
            <person name="Richier S."/>
            <person name="Rokitta S."/>
            <person name="Shiraiwa Y."/>
            <person name="Soanes D.M."/>
            <person name="van der Giezen M."/>
            <person name="Wahlund T.M."/>
            <person name="Williams B."/>
            <person name="Wilson W."/>
            <person name="Wolfe G."/>
            <person name="Wurch L.L."/>
        </authorList>
    </citation>
    <scope>NUCLEOTIDE SEQUENCE</scope>
</reference>
<dbReference type="Pfam" id="PF04142">
    <property type="entry name" value="Nuc_sug_transp"/>
    <property type="match status" value="1"/>
</dbReference>
<dbReference type="PaxDb" id="2903-EOD17322"/>
<evidence type="ECO:0000256" key="3">
    <source>
        <dbReference type="ARBA" id="ARBA00022989"/>
    </source>
</evidence>
<name>A0A0D3J1D7_EMIH1</name>
<keyword evidence="4 5" id="KW-0472">Membrane</keyword>
<evidence type="ECO:0000313" key="6">
    <source>
        <dbReference type="EnsemblProtists" id="EOD17322"/>
    </source>
</evidence>
<organism evidence="6 7">
    <name type="scientific">Emiliania huxleyi (strain CCMP1516)</name>
    <dbReference type="NCBI Taxonomy" id="280463"/>
    <lineage>
        <taxon>Eukaryota</taxon>
        <taxon>Haptista</taxon>
        <taxon>Haptophyta</taxon>
        <taxon>Prymnesiophyceae</taxon>
        <taxon>Isochrysidales</taxon>
        <taxon>Noelaerhabdaceae</taxon>
        <taxon>Emiliania</taxon>
    </lineage>
</organism>
<dbReference type="GO" id="GO:0000139">
    <property type="term" value="C:Golgi membrane"/>
    <property type="evidence" value="ECO:0007669"/>
    <property type="project" value="InterPro"/>
</dbReference>
<protein>
    <recommendedName>
        <fullName evidence="8">Sugar phosphate transporter domain-containing protein</fullName>
    </recommendedName>
</protein>
<dbReference type="STRING" id="2903.R1C565"/>
<evidence type="ECO:0000256" key="5">
    <source>
        <dbReference type="SAM" id="Phobius"/>
    </source>
</evidence>
<keyword evidence="7" id="KW-1185">Reference proteome</keyword>
<dbReference type="PANTHER" id="PTHR10231">
    <property type="entry name" value="NUCLEOTIDE-SUGAR TRANSMEMBRANE TRANSPORTER"/>
    <property type="match status" value="1"/>
</dbReference>
<dbReference type="GeneID" id="17263470"/>
<feature type="transmembrane region" description="Helical" evidence="5">
    <location>
        <begin position="152"/>
        <end position="177"/>
    </location>
</feature>
<dbReference type="KEGG" id="ehx:EMIHUDRAFT_458990"/>